<gene>
    <name evidence="7" type="ORF">CBF31_07415</name>
</gene>
<feature type="domain" description="Alanine dehydrogenase/pyridine nucleotide transhydrogenase NAD(H)-binding" evidence="5">
    <location>
        <begin position="149"/>
        <end position="297"/>
    </location>
</feature>
<dbReference type="InterPro" id="IPR007698">
    <property type="entry name" value="AlaDH/PNT_NAD(H)-bd"/>
</dbReference>
<dbReference type="Pfam" id="PF01262">
    <property type="entry name" value="AlaDh_PNT_C"/>
    <property type="match status" value="1"/>
</dbReference>
<evidence type="ECO:0000313" key="7">
    <source>
        <dbReference type="EMBL" id="RSU03532.1"/>
    </source>
</evidence>
<dbReference type="SMART" id="SM01003">
    <property type="entry name" value="AlaDh_PNT_N"/>
    <property type="match status" value="1"/>
</dbReference>
<dbReference type="PANTHER" id="PTHR42795">
    <property type="entry name" value="ALANINE DEHYDROGENASE"/>
    <property type="match status" value="1"/>
</dbReference>
<evidence type="ECO:0000313" key="8">
    <source>
        <dbReference type="Proteomes" id="UP000287101"/>
    </source>
</evidence>
<evidence type="ECO:0000259" key="5">
    <source>
        <dbReference type="SMART" id="SM01002"/>
    </source>
</evidence>
<dbReference type="InterPro" id="IPR036291">
    <property type="entry name" value="NAD(P)-bd_dom_sf"/>
</dbReference>
<protein>
    <recommendedName>
        <fullName evidence="3">alanine dehydrogenase</fullName>
        <ecNumber evidence="3">1.4.1.1</ecNumber>
    </recommendedName>
</protein>
<keyword evidence="4" id="KW-0560">Oxidoreductase</keyword>
<dbReference type="PANTHER" id="PTHR42795:SF1">
    <property type="entry name" value="ALANINE DEHYDROGENASE"/>
    <property type="match status" value="1"/>
</dbReference>
<feature type="domain" description="Alanine dehydrogenase/pyridine nucleotide transhydrogenase N-terminal" evidence="6">
    <location>
        <begin position="4"/>
        <end position="137"/>
    </location>
</feature>
<evidence type="ECO:0000256" key="1">
    <source>
        <dbReference type="ARBA" id="ARBA00005206"/>
    </source>
</evidence>
<dbReference type="RefSeq" id="WP_126831741.1">
    <property type="nucleotide sequence ID" value="NZ_CBCRYB010000001.1"/>
</dbReference>
<dbReference type="InterPro" id="IPR008141">
    <property type="entry name" value="Ala_DH"/>
</dbReference>
<reference evidence="7 8" key="1">
    <citation type="submission" date="2017-05" db="EMBL/GenBank/DDBJ databases">
        <title>Vagococcus spp. assemblies.</title>
        <authorList>
            <person name="Gulvik C.A."/>
        </authorList>
    </citation>
    <scope>NUCLEOTIDE SEQUENCE [LARGE SCALE GENOMIC DNA]</scope>
    <source>
        <strain evidence="7 8">CCUG 41755</strain>
    </source>
</reference>
<dbReference type="GO" id="GO:0005886">
    <property type="term" value="C:plasma membrane"/>
    <property type="evidence" value="ECO:0007669"/>
    <property type="project" value="TreeGrafter"/>
</dbReference>
<accession>A0A430A8T6</accession>
<dbReference type="SUPFAM" id="SSF52283">
    <property type="entry name" value="Formate/glycerate dehydrogenase catalytic domain-like"/>
    <property type="match status" value="1"/>
</dbReference>
<name>A0A430A8T6_9ENTE</name>
<dbReference type="EC" id="1.4.1.1" evidence="3"/>
<dbReference type="SUPFAM" id="SSF51735">
    <property type="entry name" value="NAD(P)-binding Rossmann-fold domains"/>
    <property type="match status" value="1"/>
</dbReference>
<comment type="similarity">
    <text evidence="2">Belongs to the AlaDH/PNT family.</text>
</comment>
<dbReference type="Pfam" id="PF05222">
    <property type="entry name" value="AlaDh_PNT_N"/>
    <property type="match status" value="1"/>
</dbReference>
<dbReference type="InterPro" id="IPR007886">
    <property type="entry name" value="AlaDH/PNT_N"/>
</dbReference>
<dbReference type="SMART" id="SM01002">
    <property type="entry name" value="AlaDh_PNT_C"/>
    <property type="match status" value="1"/>
</dbReference>
<comment type="caution">
    <text evidence="7">The sequence shown here is derived from an EMBL/GenBank/DDBJ whole genome shotgun (WGS) entry which is preliminary data.</text>
</comment>
<dbReference type="GO" id="GO:0000286">
    <property type="term" value="F:alanine dehydrogenase activity"/>
    <property type="evidence" value="ECO:0007669"/>
    <property type="project" value="UniProtKB-EC"/>
</dbReference>
<dbReference type="EMBL" id="NGJY01000002">
    <property type="protein sequence ID" value="RSU03532.1"/>
    <property type="molecule type" value="Genomic_DNA"/>
</dbReference>
<dbReference type="AlphaFoldDB" id="A0A430A8T6"/>
<organism evidence="7 8">
    <name type="scientific">Vagococcus fessus</name>
    <dbReference type="NCBI Taxonomy" id="120370"/>
    <lineage>
        <taxon>Bacteria</taxon>
        <taxon>Bacillati</taxon>
        <taxon>Bacillota</taxon>
        <taxon>Bacilli</taxon>
        <taxon>Lactobacillales</taxon>
        <taxon>Enterococcaceae</taxon>
        <taxon>Vagococcus</taxon>
    </lineage>
</organism>
<sequence length="371" mass="40437">MKIGILKETKNGEQRVACTPQSASVLIEANHDIYIQSEAGLGSGFTNREYEKVGAVICQNAEQVYKESILIYKVKEIEECDYPYLKEHHIILSFLHTNSNEEEMRALLASQCLAIAYEDITDEAGEFPVLKPMSELAGKVAFIEGLSQLQSTQGGVGILLNSILGLPTPRVVVIGPGHAGRAAAELAAAFGNHVILLGRGLANLEKAQQLLPQTTDLLYATKETVRCACSEADLIINCVLWPKNREGHLIEASDLKKLKTGCLIVDVSCDEGGAIESSYATTISNPTYEVAGIRHYCVDNLPALYGRTATLVLSNVTLPYVLELASKGGRQALIDNPHLRQGVSTYKGKLTLEETARKYNREYCSVVDILN</sequence>
<keyword evidence="8" id="KW-1185">Reference proteome</keyword>
<dbReference type="OrthoDB" id="9804592at2"/>
<dbReference type="CDD" id="cd05305">
    <property type="entry name" value="L-AlaDH"/>
    <property type="match status" value="1"/>
</dbReference>
<dbReference type="GO" id="GO:0042853">
    <property type="term" value="P:L-alanine catabolic process"/>
    <property type="evidence" value="ECO:0007669"/>
    <property type="project" value="InterPro"/>
</dbReference>
<evidence type="ECO:0000256" key="3">
    <source>
        <dbReference type="ARBA" id="ARBA00012897"/>
    </source>
</evidence>
<evidence type="ECO:0000256" key="2">
    <source>
        <dbReference type="ARBA" id="ARBA00005689"/>
    </source>
</evidence>
<evidence type="ECO:0000259" key="6">
    <source>
        <dbReference type="SMART" id="SM01003"/>
    </source>
</evidence>
<evidence type="ECO:0000256" key="4">
    <source>
        <dbReference type="ARBA" id="ARBA00023002"/>
    </source>
</evidence>
<dbReference type="Proteomes" id="UP000287101">
    <property type="component" value="Unassembled WGS sequence"/>
</dbReference>
<proteinExistence type="inferred from homology"/>
<comment type="pathway">
    <text evidence="1">Amino-acid degradation; L-alanine degradation via dehydrogenase pathway; NH(3) and pyruvate from L-alanine: step 1/1.</text>
</comment>
<dbReference type="Gene3D" id="3.40.50.720">
    <property type="entry name" value="NAD(P)-binding Rossmann-like Domain"/>
    <property type="match status" value="2"/>
</dbReference>